<evidence type="ECO:0000313" key="9">
    <source>
        <dbReference type="EMBL" id="RKP07368.1"/>
    </source>
</evidence>
<feature type="domain" description="Helicase ATP-binding" evidence="7">
    <location>
        <begin position="1"/>
        <end position="71"/>
    </location>
</feature>
<dbReference type="AlphaFoldDB" id="A0A4P9XN66"/>
<dbReference type="GO" id="GO:0003724">
    <property type="term" value="F:RNA helicase activity"/>
    <property type="evidence" value="ECO:0007669"/>
    <property type="project" value="TreeGrafter"/>
</dbReference>
<keyword evidence="3 6" id="KW-0347">Helicase</keyword>
<evidence type="ECO:0000259" key="8">
    <source>
        <dbReference type="PROSITE" id="PS51194"/>
    </source>
</evidence>
<dbReference type="InterPro" id="IPR050079">
    <property type="entry name" value="DEAD_box_RNA_helicase"/>
</dbReference>
<dbReference type="PANTHER" id="PTHR47959:SF24">
    <property type="entry name" value="ATP-DEPENDENT RNA HELICASE"/>
    <property type="match status" value="1"/>
</dbReference>
<dbReference type="GO" id="GO:0003723">
    <property type="term" value="F:RNA binding"/>
    <property type="evidence" value="ECO:0007669"/>
    <property type="project" value="UniProtKB-KW"/>
</dbReference>
<dbReference type="InterPro" id="IPR000629">
    <property type="entry name" value="RNA-helicase_DEAD-box_CS"/>
</dbReference>
<protein>
    <submittedName>
        <fullName evidence="9">P-loop containing nucleoside triphosphate hydrolase protein</fullName>
    </submittedName>
</protein>
<dbReference type="SMART" id="SM00490">
    <property type="entry name" value="HELICc"/>
    <property type="match status" value="1"/>
</dbReference>
<evidence type="ECO:0000259" key="7">
    <source>
        <dbReference type="PROSITE" id="PS51192"/>
    </source>
</evidence>
<evidence type="ECO:0000256" key="1">
    <source>
        <dbReference type="ARBA" id="ARBA00022741"/>
    </source>
</evidence>
<dbReference type="Gene3D" id="3.40.50.300">
    <property type="entry name" value="P-loop containing nucleotide triphosphate hydrolases"/>
    <property type="match status" value="2"/>
</dbReference>
<keyword evidence="5" id="KW-0694">RNA-binding</keyword>
<dbReference type="GO" id="GO:0016787">
    <property type="term" value="F:hydrolase activity"/>
    <property type="evidence" value="ECO:0007669"/>
    <property type="project" value="UniProtKB-KW"/>
</dbReference>
<dbReference type="InterPro" id="IPR014001">
    <property type="entry name" value="Helicase_ATP-bd"/>
</dbReference>
<dbReference type="Pfam" id="PF00271">
    <property type="entry name" value="Helicase_C"/>
    <property type="match status" value="1"/>
</dbReference>
<evidence type="ECO:0000256" key="5">
    <source>
        <dbReference type="ARBA" id="ARBA00022884"/>
    </source>
</evidence>
<keyword evidence="4 6" id="KW-0067">ATP-binding</keyword>
<dbReference type="OrthoDB" id="10261904at2759"/>
<gene>
    <name evidence="9" type="ORF">THASP1DRAFT_17161</name>
</gene>
<dbReference type="Pfam" id="PF00270">
    <property type="entry name" value="DEAD"/>
    <property type="match status" value="1"/>
</dbReference>
<keyword evidence="2 6" id="KW-0378">Hydrolase</keyword>
<dbReference type="InterPro" id="IPR011545">
    <property type="entry name" value="DEAD/DEAH_box_helicase_dom"/>
</dbReference>
<accession>A0A4P9XN66</accession>
<reference evidence="10" key="1">
    <citation type="journal article" date="2018" name="Nat. Microbiol.">
        <title>Leveraging single-cell genomics to expand the fungal tree of life.</title>
        <authorList>
            <person name="Ahrendt S.R."/>
            <person name="Quandt C.A."/>
            <person name="Ciobanu D."/>
            <person name="Clum A."/>
            <person name="Salamov A."/>
            <person name="Andreopoulos B."/>
            <person name="Cheng J.F."/>
            <person name="Woyke T."/>
            <person name="Pelin A."/>
            <person name="Henrissat B."/>
            <person name="Reynolds N.K."/>
            <person name="Benny G.L."/>
            <person name="Smith M.E."/>
            <person name="James T.Y."/>
            <person name="Grigoriev I.V."/>
        </authorList>
    </citation>
    <scope>NUCLEOTIDE SEQUENCE [LARGE SCALE GENOMIC DNA]</scope>
    <source>
        <strain evidence="10">RSA 1356</strain>
    </source>
</reference>
<dbReference type="PROSITE" id="PS51192">
    <property type="entry name" value="HELICASE_ATP_BIND_1"/>
    <property type="match status" value="1"/>
</dbReference>
<keyword evidence="10" id="KW-1185">Reference proteome</keyword>
<dbReference type="EMBL" id="KZ992729">
    <property type="protein sequence ID" value="RKP07368.1"/>
    <property type="molecule type" value="Genomic_DNA"/>
</dbReference>
<feature type="non-terminal residue" evidence="9">
    <location>
        <position position="1"/>
    </location>
</feature>
<name>A0A4P9XN66_9FUNG</name>
<dbReference type="PROSITE" id="PS51194">
    <property type="entry name" value="HELICASE_CTER"/>
    <property type="match status" value="1"/>
</dbReference>
<dbReference type="GO" id="GO:0005524">
    <property type="term" value="F:ATP binding"/>
    <property type="evidence" value="ECO:0007669"/>
    <property type="project" value="UniProtKB-KW"/>
</dbReference>
<dbReference type="PROSITE" id="PS00039">
    <property type="entry name" value="DEAD_ATP_HELICASE"/>
    <property type="match status" value="1"/>
</dbReference>
<evidence type="ECO:0000256" key="3">
    <source>
        <dbReference type="ARBA" id="ARBA00022806"/>
    </source>
</evidence>
<dbReference type="CDD" id="cd18787">
    <property type="entry name" value="SF2_C_DEAD"/>
    <property type="match status" value="1"/>
</dbReference>
<feature type="domain" description="Helicase C-terminal" evidence="8">
    <location>
        <begin position="121"/>
        <end position="263"/>
    </location>
</feature>
<dbReference type="SUPFAM" id="SSF52540">
    <property type="entry name" value="P-loop containing nucleoside triphosphate hydrolases"/>
    <property type="match status" value="1"/>
</dbReference>
<dbReference type="InterPro" id="IPR027417">
    <property type="entry name" value="P-loop_NTPase"/>
</dbReference>
<dbReference type="GO" id="GO:0005829">
    <property type="term" value="C:cytosol"/>
    <property type="evidence" value="ECO:0007669"/>
    <property type="project" value="TreeGrafter"/>
</dbReference>
<keyword evidence="1 6" id="KW-0547">Nucleotide-binding</keyword>
<comment type="similarity">
    <text evidence="6">Belongs to the DEAD box helicase family.</text>
</comment>
<evidence type="ECO:0000256" key="2">
    <source>
        <dbReference type="ARBA" id="ARBA00022801"/>
    </source>
</evidence>
<dbReference type="STRING" id="78915.A0A4P9XN66"/>
<evidence type="ECO:0000256" key="6">
    <source>
        <dbReference type="RuleBase" id="RU000492"/>
    </source>
</evidence>
<evidence type="ECO:0000256" key="4">
    <source>
        <dbReference type="ARBA" id="ARBA00022840"/>
    </source>
</evidence>
<organism evidence="9 10">
    <name type="scientific">Thamnocephalis sphaerospora</name>
    <dbReference type="NCBI Taxonomy" id="78915"/>
    <lineage>
        <taxon>Eukaryota</taxon>
        <taxon>Fungi</taxon>
        <taxon>Fungi incertae sedis</taxon>
        <taxon>Zoopagomycota</taxon>
        <taxon>Zoopagomycotina</taxon>
        <taxon>Zoopagomycetes</taxon>
        <taxon>Zoopagales</taxon>
        <taxon>Sigmoideomycetaceae</taxon>
        <taxon>Thamnocephalis</taxon>
    </lineage>
</organism>
<evidence type="ECO:0000313" key="10">
    <source>
        <dbReference type="Proteomes" id="UP000271241"/>
    </source>
</evidence>
<dbReference type="Proteomes" id="UP000271241">
    <property type="component" value="Unassembled WGS sequence"/>
</dbReference>
<dbReference type="PANTHER" id="PTHR47959">
    <property type="entry name" value="ATP-DEPENDENT RNA HELICASE RHLE-RELATED"/>
    <property type="match status" value="1"/>
</dbReference>
<proteinExistence type="inferred from homology"/>
<sequence>IVATPGRLADHIKSSSGAMFLKKVKFVVLDEADRLLTPSFAPDLGVIMDQLPRDRQTLLYTATLTEAILALQHGDGAEEGAERKPAPFVYRCDTGIATVATLRQRYLFVPSHVREAYLALLLHAMVSDARSVIVFTGHCRTAEVLRAMLTELGVSCAALHSMLSQRARLASLGQFKSRVVRVLIATDVGSRGLDIPTVDLVVNYDVPRDPADYIHRVGRTARAGRGGAAVTIVAERDVALVHAIEERIGVKLDELTVPENAVVDSLTEVSAAKRLAVMVGAPHLRCTAGANVLPCTVANARHIIWRKAVYSETQAARCRGS</sequence>
<dbReference type="InterPro" id="IPR001650">
    <property type="entry name" value="Helicase_C-like"/>
</dbReference>